<evidence type="ECO:0000313" key="2">
    <source>
        <dbReference type="EMBL" id="CAK0812213.1"/>
    </source>
</evidence>
<accession>A0ABN9R208</accession>
<feature type="region of interest" description="Disordered" evidence="1">
    <location>
        <begin position="178"/>
        <end position="200"/>
    </location>
</feature>
<name>A0ABN9R208_9DINO</name>
<dbReference type="EMBL" id="CAUYUJ010005084">
    <property type="protein sequence ID" value="CAK0812213.1"/>
    <property type="molecule type" value="Genomic_DNA"/>
</dbReference>
<gene>
    <name evidence="2" type="ORF">PCOR1329_LOCUS16551</name>
</gene>
<feature type="region of interest" description="Disordered" evidence="1">
    <location>
        <begin position="92"/>
        <end position="146"/>
    </location>
</feature>
<protein>
    <submittedName>
        <fullName evidence="2">Uncharacterized protein</fullName>
    </submittedName>
</protein>
<evidence type="ECO:0000256" key="1">
    <source>
        <dbReference type="SAM" id="MobiDB-lite"/>
    </source>
</evidence>
<keyword evidence="3" id="KW-1185">Reference proteome</keyword>
<comment type="caution">
    <text evidence="2">The sequence shown here is derived from an EMBL/GenBank/DDBJ whole genome shotgun (WGS) entry which is preliminary data.</text>
</comment>
<organism evidence="2 3">
    <name type="scientific">Prorocentrum cordatum</name>
    <dbReference type="NCBI Taxonomy" id="2364126"/>
    <lineage>
        <taxon>Eukaryota</taxon>
        <taxon>Sar</taxon>
        <taxon>Alveolata</taxon>
        <taxon>Dinophyceae</taxon>
        <taxon>Prorocentrales</taxon>
        <taxon>Prorocentraceae</taxon>
        <taxon>Prorocentrum</taxon>
    </lineage>
</organism>
<dbReference type="Proteomes" id="UP001189429">
    <property type="component" value="Unassembled WGS sequence"/>
</dbReference>
<reference evidence="2" key="1">
    <citation type="submission" date="2023-10" db="EMBL/GenBank/DDBJ databases">
        <authorList>
            <person name="Chen Y."/>
            <person name="Shah S."/>
            <person name="Dougan E. K."/>
            <person name="Thang M."/>
            <person name="Chan C."/>
        </authorList>
    </citation>
    <scope>NUCLEOTIDE SEQUENCE [LARGE SCALE GENOMIC DNA]</scope>
</reference>
<proteinExistence type="predicted"/>
<feature type="compositionally biased region" description="Basic and acidic residues" evidence="1">
    <location>
        <begin position="189"/>
        <end position="200"/>
    </location>
</feature>
<feature type="compositionally biased region" description="Basic and acidic residues" evidence="1">
    <location>
        <begin position="92"/>
        <end position="131"/>
    </location>
</feature>
<evidence type="ECO:0000313" key="3">
    <source>
        <dbReference type="Proteomes" id="UP001189429"/>
    </source>
</evidence>
<sequence length="200" mass="23280">MPASTKKAVKTKTDNCRDRKRTASIQNWLKKPWVKQCLQKSAKVHLKKYHDTVGALRKRQTELHKEVKEKKKENFHLRRDVFVHTRAAENARKNLGTAKDKNEGLRKQLRETQEERDDWKQKARTARREGEAAAWDEAEPENESLRASLKKAQAKCRGLSTEKNRFLQNASKAQQANYYELVRRPRGPRASDRDGCFGAQ</sequence>